<evidence type="ECO:0000313" key="3">
    <source>
        <dbReference type="EMBL" id="QJB02246.1"/>
    </source>
</evidence>
<evidence type="ECO:0000256" key="1">
    <source>
        <dbReference type="SAM" id="Coils"/>
    </source>
</evidence>
<feature type="coiled-coil region" evidence="1">
    <location>
        <begin position="6"/>
        <end position="47"/>
    </location>
</feature>
<accession>A0A6M3MAK5</accession>
<feature type="coiled-coil region" evidence="1">
    <location>
        <begin position="75"/>
        <end position="102"/>
    </location>
</feature>
<keyword evidence="1" id="KW-0175">Coiled coil</keyword>
<organism evidence="3">
    <name type="scientific">viral metagenome</name>
    <dbReference type="NCBI Taxonomy" id="1070528"/>
    <lineage>
        <taxon>unclassified sequences</taxon>
        <taxon>metagenomes</taxon>
        <taxon>organismal metagenomes</taxon>
    </lineage>
</organism>
<dbReference type="EMBL" id="MT143769">
    <property type="protein sequence ID" value="QJB02246.1"/>
    <property type="molecule type" value="Genomic_DNA"/>
</dbReference>
<gene>
    <name evidence="2" type="ORF">MM171A01607_0006</name>
    <name evidence="3" type="ORF">MM171B01399_0007</name>
</gene>
<dbReference type="EMBL" id="MT143606">
    <property type="protein sequence ID" value="QJA98759.1"/>
    <property type="molecule type" value="Genomic_DNA"/>
</dbReference>
<sequence>MNIQKAMRLKQQAENLHAGLMRLDEDVREARRRLTFAQEKLNKKSMEELLRPIRQTEIREDGRRHEFKGINWKEIKRRQRALDGAERDLRRIQAEHDELAERWRRAWALVTAVQEITGAQALETFAADRSANKFSGIMVG</sequence>
<reference evidence="3" key="1">
    <citation type="submission" date="2020-03" db="EMBL/GenBank/DDBJ databases">
        <title>The deep terrestrial virosphere.</title>
        <authorList>
            <person name="Holmfeldt K."/>
            <person name="Nilsson E."/>
            <person name="Simone D."/>
            <person name="Lopez-Fernandez M."/>
            <person name="Wu X."/>
            <person name="de Brujin I."/>
            <person name="Lundin D."/>
            <person name="Andersson A."/>
            <person name="Bertilsson S."/>
            <person name="Dopson M."/>
        </authorList>
    </citation>
    <scope>NUCLEOTIDE SEQUENCE</scope>
    <source>
        <strain evidence="2">MM171A01607</strain>
        <strain evidence="3">MM171B01399</strain>
    </source>
</reference>
<proteinExistence type="predicted"/>
<name>A0A6M3MAK5_9ZZZZ</name>
<dbReference type="AlphaFoldDB" id="A0A6M3MAK5"/>
<protein>
    <submittedName>
        <fullName evidence="3">Uncharacterized protein</fullName>
    </submittedName>
</protein>
<evidence type="ECO:0000313" key="2">
    <source>
        <dbReference type="EMBL" id="QJA98759.1"/>
    </source>
</evidence>